<feature type="region of interest" description="Disordered" evidence="2">
    <location>
        <begin position="235"/>
        <end position="333"/>
    </location>
</feature>
<feature type="compositionally biased region" description="Basic and acidic residues" evidence="2">
    <location>
        <begin position="315"/>
        <end position="326"/>
    </location>
</feature>
<dbReference type="GO" id="GO:0140625">
    <property type="term" value="F:opioid growth factor receptor activity"/>
    <property type="evidence" value="ECO:0007669"/>
    <property type="project" value="InterPro"/>
</dbReference>
<sequence length="574" mass="65062">MQRYRHRYPGLEETENDDGEEEMWNLSFYRNEICFKPRGMHIEELLENWQDDYMTLEENHSYIQWLFPLRERGMNWHARSLTYKEIQVFCKSKDVMQRFVRAYELMLGFYGIRLVNLETGEVARAENWFRRFQNLDRYSHNNLRITRILKCLGEMGYEHYQVQLVKFFLMETLVHKMLPSVRRSALDYFMFTVRTRQKRRELVHYAWQHFVPQHKFAWGPRKKLLKFKPQSPEFRSFQRLDKEQGPVGGGEVAGNIENQPPNERQVIGDAAGIQTKQPIGERSSGKLGDAEEAQIRKLSSEESREPDPEVTVRAGAERGDGAEEKPISLLQPEGKELVGEFAIDQEISKSLPAVDEMVEQPALEGSDAGNEGLKESESVDAVAKRRKVDELVPENDTLEMAPSLNAEITSSDAQIINPELKEDECKEMKVIEKNSGEFLNVAETPVNSGTTEHGLLPPAEDERPPDKANAVETNMVVAEGEPQDCETLPAREREARGNTQVKEGANLNEDKPLDQGSSQQSIEASCDGSADAGNVVEEMGDVESAAELTLNPSGTESQNHLAVSAGTLEEDALS</sequence>
<gene>
    <name evidence="4" type="primary">OGFR</name>
</gene>
<dbReference type="PANTHER" id="PTHR14015">
    <property type="entry name" value="OPIOID GROWTH FACTOR RECEPTOR OGFR ZETA-TYPE OPIOID RECEPTOR"/>
    <property type="match status" value="1"/>
</dbReference>
<organism evidence="4 5">
    <name type="scientific">Sphenodon punctatus</name>
    <name type="common">Tuatara</name>
    <name type="synonym">Hatteria punctata</name>
    <dbReference type="NCBI Taxonomy" id="8508"/>
    <lineage>
        <taxon>Eukaryota</taxon>
        <taxon>Metazoa</taxon>
        <taxon>Chordata</taxon>
        <taxon>Craniata</taxon>
        <taxon>Vertebrata</taxon>
        <taxon>Euteleostomi</taxon>
        <taxon>Lepidosauria</taxon>
        <taxon>Sphenodontia</taxon>
        <taxon>Sphenodontidae</taxon>
        <taxon>Sphenodon</taxon>
    </lineage>
</organism>
<dbReference type="Proteomes" id="UP000694392">
    <property type="component" value="Unplaced"/>
</dbReference>
<comment type="similarity">
    <text evidence="1">Belongs to the opioid growth factor receptor family.</text>
</comment>
<keyword evidence="5" id="KW-1185">Reference proteome</keyword>
<feature type="region of interest" description="Disordered" evidence="2">
    <location>
        <begin position="352"/>
        <end position="410"/>
    </location>
</feature>
<evidence type="ECO:0000256" key="2">
    <source>
        <dbReference type="SAM" id="MobiDB-lite"/>
    </source>
</evidence>
<protein>
    <submittedName>
        <fullName evidence="4">Opioid growth factor receptor</fullName>
    </submittedName>
</protein>
<name>A0A8D0HBE2_SPHPU</name>
<dbReference type="PANTHER" id="PTHR14015:SF1">
    <property type="entry name" value="OPIOID GROWTH FACTOR RECEPTOR"/>
    <property type="match status" value="1"/>
</dbReference>
<reference evidence="4" key="2">
    <citation type="submission" date="2025-09" db="UniProtKB">
        <authorList>
            <consortium name="Ensembl"/>
        </authorList>
    </citation>
    <scope>IDENTIFICATION</scope>
</reference>
<dbReference type="InterPro" id="IPR006757">
    <property type="entry name" value="OGF_rcpt"/>
</dbReference>
<reference evidence="4" key="1">
    <citation type="submission" date="2025-08" db="UniProtKB">
        <authorList>
            <consortium name="Ensembl"/>
        </authorList>
    </citation>
    <scope>IDENTIFICATION</scope>
</reference>
<proteinExistence type="inferred from homology"/>
<evidence type="ECO:0000313" key="4">
    <source>
        <dbReference type="Ensembl" id="ENSSPUP00000019464.1"/>
    </source>
</evidence>
<dbReference type="GO" id="GO:0016020">
    <property type="term" value="C:membrane"/>
    <property type="evidence" value="ECO:0007669"/>
    <property type="project" value="InterPro"/>
</dbReference>
<feature type="region of interest" description="Disordered" evidence="2">
    <location>
        <begin position="442"/>
        <end position="535"/>
    </location>
</feature>
<accession>A0A8D0HBE2</accession>
<feature type="compositionally biased region" description="Basic and acidic residues" evidence="2">
    <location>
        <begin position="293"/>
        <end position="307"/>
    </location>
</feature>
<dbReference type="Ensembl" id="ENSSPUT00000020733.1">
    <property type="protein sequence ID" value="ENSSPUP00000019464.1"/>
    <property type="gene ID" value="ENSSPUG00000014989.1"/>
</dbReference>
<dbReference type="GeneTree" id="ENSGT00390000018730"/>
<evidence type="ECO:0000313" key="5">
    <source>
        <dbReference type="Proteomes" id="UP000694392"/>
    </source>
</evidence>
<feature type="domain" description="Opioid growth factor receptor (OGFr) conserved" evidence="3">
    <location>
        <begin position="20"/>
        <end position="224"/>
    </location>
</feature>
<evidence type="ECO:0000256" key="1">
    <source>
        <dbReference type="ARBA" id="ARBA00010365"/>
    </source>
</evidence>
<evidence type="ECO:0000259" key="3">
    <source>
        <dbReference type="Pfam" id="PF04664"/>
    </source>
</evidence>
<dbReference type="Pfam" id="PF04664">
    <property type="entry name" value="OGFr_N"/>
    <property type="match status" value="1"/>
</dbReference>
<feature type="compositionally biased region" description="Polar residues" evidence="2">
    <location>
        <begin position="550"/>
        <end position="561"/>
    </location>
</feature>
<dbReference type="InterPro" id="IPR039574">
    <property type="entry name" value="OGFr"/>
</dbReference>
<feature type="region of interest" description="Disordered" evidence="2">
    <location>
        <begin position="550"/>
        <end position="574"/>
    </location>
</feature>
<dbReference type="AlphaFoldDB" id="A0A8D0HBE2"/>